<evidence type="ECO:0000313" key="1">
    <source>
        <dbReference type="EMBL" id="KAK5884559.1"/>
    </source>
</evidence>
<sequence length="144" mass="16673">MGSSAKSHKQEKWHPPVNLEHFTQQQQEIAQQMLFEESDVFARVEEDIGCIPDLQLKINVVDNKPVQKNYNSIPKPLYKEVMDYVQNLLDRGWIRKSVPSSPVVCVRKKDQSQRLCVDFRGLNQKTVPDRHPLPLIQDLLDILG</sequence>
<dbReference type="AlphaFoldDB" id="A0AAN8GPJ8"/>
<dbReference type="PANTHER" id="PTHR24559:SF435">
    <property type="entry name" value="RIBONUCLEASE H"/>
    <property type="match status" value="1"/>
</dbReference>
<name>A0AAN8GPJ8_9TELE</name>
<comment type="caution">
    <text evidence="1">The sequence shown here is derived from an EMBL/GenBank/DDBJ whole genome shotgun (WGS) entry which is preliminary data.</text>
</comment>
<dbReference type="Gene3D" id="3.10.10.10">
    <property type="entry name" value="HIV Type 1 Reverse Transcriptase, subunit A, domain 1"/>
    <property type="match status" value="1"/>
</dbReference>
<dbReference type="PANTHER" id="PTHR24559">
    <property type="entry name" value="TRANSPOSON TY3-I GAG-POL POLYPROTEIN"/>
    <property type="match status" value="1"/>
</dbReference>
<dbReference type="InterPro" id="IPR053134">
    <property type="entry name" value="RNA-dir_DNA_polymerase"/>
</dbReference>
<dbReference type="SUPFAM" id="SSF56672">
    <property type="entry name" value="DNA/RNA polymerases"/>
    <property type="match status" value="1"/>
</dbReference>
<protein>
    <submittedName>
        <fullName evidence="1">Uncharacterized protein</fullName>
    </submittedName>
</protein>
<accession>A0AAN8GPJ8</accession>
<dbReference type="Proteomes" id="UP001335648">
    <property type="component" value="Unassembled WGS sequence"/>
</dbReference>
<dbReference type="InterPro" id="IPR043502">
    <property type="entry name" value="DNA/RNA_pol_sf"/>
</dbReference>
<keyword evidence="2" id="KW-1185">Reference proteome</keyword>
<evidence type="ECO:0000313" key="2">
    <source>
        <dbReference type="Proteomes" id="UP001335648"/>
    </source>
</evidence>
<gene>
    <name evidence="1" type="ORF">CesoFtcFv8_018366</name>
</gene>
<proteinExistence type="predicted"/>
<organism evidence="1 2">
    <name type="scientific">Champsocephalus esox</name>
    <name type="common">pike icefish</name>
    <dbReference type="NCBI Taxonomy" id="159716"/>
    <lineage>
        <taxon>Eukaryota</taxon>
        <taxon>Metazoa</taxon>
        <taxon>Chordata</taxon>
        <taxon>Craniata</taxon>
        <taxon>Vertebrata</taxon>
        <taxon>Euteleostomi</taxon>
        <taxon>Actinopterygii</taxon>
        <taxon>Neopterygii</taxon>
        <taxon>Teleostei</taxon>
        <taxon>Neoteleostei</taxon>
        <taxon>Acanthomorphata</taxon>
        <taxon>Eupercaria</taxon>
        <taxon>Perciformes</taxon>
        <taxon>Notothenioidei</taxon>
        <taxon>Channichthyidae</taxon>
        <taxon>Champsocephalus</taxon>
    </lineage>
</organism>
<reference evidence="1 2" key="1">
    <citation type="journal article" date="2023" name="Mol. Biol. Evol.">
        <title>Genomics of Secondarily Temperate Adaptation in the Only Non-Antarctic Icefish.</title>
        <authorList>
            <person name="Rivera-Colon A.G."/>
            <person name="Rayamajhi N."/>
            <person name="Minhas B.F."/>
            <person name="Madrigal G."/>
            <person name="Bilyk K.T."/>
            <person name="Yoon V."/>
            <person name="Hune M."/>
            <person name="Gregory S."/>
            <person name="Cheng C.H.C."/>
            <person name="Catchen J.M."/>
        </authorList>
    </citation>
    <scope>NUCLEOTIDE SEQUENCE [LARGE SCALE GENOMIC DNA]</scope>
    <source>
        <strain evidence="1">JC2023a</strain>
    </source>
</reference>
<dbReference type="EMBL" id="JAULUE010002060">
    <property type="protein sequence ID" value="KAK5884559.1"/>
    <property type="molecule type" value="Genomic_DNA"/>
</dbReference>